<evidence type="ECO:0000313" key="3">
    <source>
        <dbReference type="Proteomes" id="UP000321424"/>
    </source>
</evidence>
<name>A0A511MDX9_9NOCA</name>
<reference evidence="2 3" key="1">
    <citation type="submission" date="2019-07" db="EMBL/GenBank/DDBJ databases">
        <title>Whole genome shotgun sequence of Nocardia ninae NBRC 108245.</title>
        <authorList>
            <person name="Hosoyama A."/>
            <person name="Uohara A."/>
            <person name="Ohji S."/>
            <person name="Ichikawa N."/>
        </authorList>
    </citation>
    <scope>NUCLEOTIDE SEQUENCE [LARGE SCALE GENOMIC DNA]</scope>
    <source>
        <strain evidence="2 3">NBRC 108245</strain>
    </source>
</reference>
<proteinExistence type="predicted"/>
<organism evidence="2 3">
    <name type="scientific">Nocardia ninae NBRC 108245</name>
    <dbReference type="NCBI Taxonomy" id="1210091"/>
    <lineage>
        <taxon>Bacteria</taxon>
        <taxon>Bacillati</taxon>
        <taxon>Actinomycetota</taxon>
        <taxon>Actinomycetes</taxon>
        <taxon>Mycobacteriales</taxon>
        <taxon>Nocardiaceae</taxon>
        <taxon>Nocardia</taxon>
    </lineage>
</organism>
<evidence type="ECO:0000313" key="2">
    <source>
        <dbReference type="EMBL" id="GEM38026.1"/>
    </source>
</evidence>
<dbReference type="RefSeq" id="WP_147130083.1">
    <property type="nucleotide sequence ID" value="NZ_BJXA01000013.1"/>
</dbReference>
<feature type="chain" id="PRO_5021897192" evidence="1">
    <location>
        <begin position="30"/>
        <end position="127"/>
    </location>
</feature>
<keyword evidence="3" id="KW-1185">Reference proteome</keyword>
<gene>
    <name evidence="2" type="ORF">NN4_25450</name>
</gene>
<keyword evidence="1" id="KW-0732">Signal</keyword>
<evidence type="ECO:0000256" key="1">
    <source>
        <dbReference type="SAM" id="SignalP"/>
    </source>
</evidence>
<feature type="signal peptide" evidence="1">
    <location>
        <begin position="1"/>
        <end position="29"/>
    </location>
</feature>
<dbReference type="EMBL" id="BJXA01000013">
    <property type="protein sequence ID" value="GEM38026.1"/>
    <property type="molecule type" value="Genomic_DNA"/>
</dbReference>
<comment type="caution">
    <text evidence="2">The sequence shown here is derived from an EMBL/GenBank/DDBJ whole genome shotgun (WGS) entry which is preliminary data.</text>
</comment>
<accession>A0A511MDX9</accession>
<sequence>MSLRTMIRRGGIGLAVLVAALYTVPTASAEPAYPTVSGTNHAVGSTYTITVDVNPYWGVGGIVSFEDNGILIGTAVHEPDIREVSIQWTPKTAGQHGLMAYEETGHGGAAYRSWGPNYIEVAQACPA</sequence>
<dbReference type="Proteomes" id="UP000321424">
    <property type="component" value="Unassembled WGS sequence"/>
</dbReference>
<dbReference type="OrthoDB" id="4558227at2"/>
<protein>
    <submittedName>
        <fullName evidence="2">Uncharacterized protein</fullName>
    </submittedName>
</protein>
<dbReference type="AlphaFoldDB" id="A0A511MDX9"/>